<feature type="chain" id="PRO_5025516076" evidence="9">
    <location>
        <begin position="18"/>
        <end position="408"/>
    </location>
</feature>
<protein>
    <submittedName>
        <fullName evidence="11">CBD9-like protein</fullName>
    </submittedName>
</protein>
<dbReference type="CDD" id="cd09630">
    <property type="entry name" value="CDH_like_cytochrome"/>
    <property type="match status" value="1"/>
</dbReference>
<dbReference type="EMBL" id="MU006782">
    <property type="protein sequence ID" value="KAF2641806.1"/>
    <property type="molecule type" value="Genomic_DNA"/>
</dbReference>
<dbReference type="PANTHER" id="PTHR47797:SF1">
    <property type="entry name" value="CYTOCHROME B561 DOMAIN-CONTAINING PROTEIN-RELATED"/>
    <property type="match status" value="1"/>
</dbReference>
<dbReference type="OrthoDB" id="19261at2759"/>
<feature type="transmembrane region" description="Helical" evidence="8">
    <location>
        <begin position="220"/>
        <end position="240"/>
    </location>
</feature>
<dbReference type="SMART" id="SM00665">
    <property type="entry name" value="B561"/>
    <property type="match status" value="1"/>
</dbReference>
<feature type="transmembrane region" description="Helical" evidence="8">
    <location>
        <begin position="353"/>
        <end position="372"/>
    </location>
</feature>
<keyword evidence="9" id="KW-0732">Signal</keyword>
<evidence type="ECO:0000259" key="10">
    <source>
        <dbReference type="PROSITE" id="PS50939"/>
    </source>
</evidence>
<reference evidence="11" key="1">
    <citation type="journal article" date="2020" name="Stud. Mycol.">
        <title>101 Dothideomycetes genomes: a test case for predicting lifestyles and emergence of pathogens.</title>
        <authorList>
            <person name="Haridas S."/>
            <person name="Albert R."/>
            <person name="Binder M."/>
            <person name="Bloem J."/>
            <person name="Labutti K."/>
            <person name="Salamov A."/>
            <person name="Andreopoulos B."/>
            <person name="Baker S."/>
            <person name="Barry K."/>
            <person name="Bills G."/>
            <person name="Bluhm B."/>
            <person name="Cannon C."/>
            <person name="Castanera R."/>
            <person name="Culley D."/>
            <person name="Daum C."/>
            <person name="Ezra D."/>
            <person name="Gonzalez J."/>
            <person name="Henrissat B."/>
            <person name="Kuo A."/>
            <person name="Liang C."/>
            <person name="Lipzen A."/>
            <person name="Lutzoni F."/>
            <person name="Magnuson J."/>
            <person name="Mondo S."/>
            <person name="Nolan M."/>
            <person name="Ohm R."/>
            <person name="Pangilinan J."/>
            <person name="Park H.-J."/>
            <person name="Ramirez L."/>
            <person name="Alfaro M."/>
            <person name="Sun H."/>
            <person name="Tritt A."/>
            <person name="Yoshinaga Y."/>
            <person name="Zwiers L.-H."/>
            <person name="Turgeon B."/>
            <person name="Goodwin S."/>
            <person name="Spatafora J."/>
            <person name="Crous P."/>
            <person name="Grigoriev I."/>
        </authorList>
    </citation>
    <scope>NUCLEOTIDE SEQUENCE</scope>
    <source>
        <strain evidence="11">CBS 473.64</strain>
    </source>
</reference>
<evidence type="ECO:0000256" key="7">
    <source>
        <dbReference type="SAM" id="MobiDB-lite"/>
    </source>
</evidence>
<dbReference type="CDD" id="cd08760">
    <property type="entry name" value="Cyt_b561_FRRS1_like"/>
    <property type="match status" value="1"/>
</dbReference>
<keyword evidence="12" id="KW-1185">Reference proteome</keyword>
<dbReference type="AlphaFoldDB" id="A0A6A6S1S4"/>
<keyword evidence="4" id="KW-0249">Electron transport</keyword>
<dbReference type="PROSITE" id="PS50939">
    <property type="entry name" value="CYTOCHROME_B561"/>
    <property type="match status" value="1"/>
</dbReference>
<evidence type="ECO:0000256" key="8">
    <source>
        <dbReference type="SAM" id="Phobius"/>
    </source>
</evidence>
<feature type="transmembrane region" description="Helical" evidence="8">
    <location>
        <begin position="247"/>
        <end position="271"/>
    </location>
</feature>
<comment type="subcellular location">
    <subcellularLocation>
        <location evidence="1">Membrane</location>
    </subcellularLocation>
</comment>
<name>A0A6A6S1S4_9PLEO</name>
<accession>A0A6A6S1S4</accession>
<keyword evidence="6 8" id="KW-0472">Membrane</keyword>
<organism evidence="11 12">
    <name type="scientific">Massarina eburnea CBS 473.64</name>
    <dbReference type="NCBI Taxonomy" id="1395130"/>
    <lineage>
        <taxon>Eukaryota</taxon>
        <taxon>Fungi</taxon>
        <taxon>Dikarya</taxon>
        <taxon>Ascomycota</taxon>
        <taxon>Pezizomycotina</taxon>
        <taxon>Dothideomycetes</taxon>
        <taxon>Pleosporomycetidae</taxon>
        <taxon>Pleosporales</taxon>
        <taxon>Massarineae</taxon>
        <taxon>Massarinaceae</taxon>
        <taxon>Massarina</taxon>
    </lineage>
</organism>
<evidence type="ECO:0000256" key="2">
    <source>
        <dbReference type="ARBA" id="ARBA00022448"/>
    </source>
</evidence>
<evidence type="ECO:0000256" key="6">
    <source>
        <dbReference type="ARBA" id="ARBA00023136"/>
    </source>
</evidence>
<proteinExistence type="predicted"/>
<sequence length="408" mass="43965">MLRLLVSLLALMPDTLASIQRQCPEANVCFSLNIPDSTLESGSGDIYLQLTTPTSYSYIGFTQGTQMSNANYFILYTSADGSNVTVSPRLNSGGHNMPAYTQSTEFEVLEGSGVENGVMTANVKCSNCNSWTGGTMDLSSASTSTSWIYATLSGSALNTDSASASISKHDTQGTLTFNIASHGGSSSNPFLDPSTNTTTTTGGAASGGKSERAMIITAHAVLACLAWAFIFPFGGILIRLFSFPNLLWVHAALQILGLCVYIAAVGLGLSIAIGDTYLQDKHAIIGLVLFVVFAFQPLSGYVHHAMFKKYISRTLWSYVHIWIGRLGITLGMINAGFGLELMGKGVGNWEVKTYIVCVVIVWVVYVGSIAVGEMRRKNMDRQKDTFDGIRRGACHSDRAIRERKSDFQ</sequence>
<feature type="transmembrane region" description="Helical" evidence="8">
    <location>
        <begin position="283"/>
        <end position="303"/>
    </location>
</feature>
<dbReference type="InterPro" id="IPR005018">
    <property type="entry name" value="DOMON_domain"/>
</dbReference>
<feature type="domain" description="Cytochrome b561" evidence="10">
    <location>
        <begin position="180"/>
        <end position="375"/>
    </location>
</feature>
<dbReference type="Proteomes" id="UP000799753">
    <property type="component" value="Unassembled WGS sequence"/>
</dbReference>
<evidence type="ECO:0000256" key="1">
    <source>
        <dbReference type="ARBA" id="ARBA00004370"/>
    </source>
</evidence>
<feature type="compositionally biased region" description="Low complexity" evidence="7">
    <location>
        <begin position="194"/>
        <end position="203"/>
    </location>
</feature>
<keyword evidence="5 8" id="KW-1133">Transmembrane helix</keyword>
<keyword evidence="3 8" id="KW-0812">Transmembrane</keyword>
<dbReference type="Gene3D" id="2.60.40.1210">
    <property type="entry name" value="Cellobiose dehydrogenase, cytochrome domain"/>
    <property type="match status" value="1"/>
</dbReference>
<evidence type="ECO:0000256" key="5">
    <source>
        <dbReference type="ARBA" id="ARBA00022989"/>
    </source>
</evidence>
<dbReference type="InterPro" id="IPR015920">
    <property type="entry name" value="Cellobiose_DH-like_cyt"/>
</dbReference>
<dbReference type="SUPFAM" id="SSF49344">
    <property type="entry name" value="CBD9-like"/>
    <property type="match status" value="1"/>
</dbReference>
<evidence type="ECO:0000256" key="9">
    <source>
        <dbReference type="SAM" id="SignalP"/>
    </source>
</evidence>
<evidence type="ECO:0000313" key="11">
    <source>
        <dbReference type="EMBL" id="KAF2641806.1"/>
    </source>
</evidence>
<dbReference type="InterPro" id="IPR006593">
    <property type="entry name" value="Cyt_b561/ferric_Rdtase_TM"/>
</dbReference>
<dbReference type="GO" id="GO:0016020">
    <property type="term" value="C:membrane"/>
    <property type="evidence" value="ECO:0007669"/>
    <property type="project" value="UniProtKB-SubCell"/>
</dbReference>
<feature type="signal peptide" evidence="9">
    <location>
        <begin position="1"/>
        <end position="17"/>
    </location>
</feature>
<evidence type="ECO:0000313" key="12">
    <source>
        <dbReference type="Proteomes" id="UP000799753"/>
    </source>
</evidence>
<evidence type="ECO:0000256" key="3">
    <source>
        <dbReference type="ARBA" id="ARBA00022692"/>
    </source>
</evidence>
<dbReference type="SMART" id="SM00664">
    <property type="entry name" value="DoH"/>
    <property type="match status" value="1"/>
</dbReference>
<evidence type="ECO:0000256" key="4">
    <source>
        <dbReference type="ARBA" id="ARBA00022982"/>
    </source>
</evidence>
<dbReference type="PANTHER" id="PTHR47797">
    <property type="entry name" value="DEHYDROGENASE, PUTATIVE (AFU_ORTHOLOGUE AFUA_8G05805)-RELATED"/>
    <property type="match status" value="1"/>
</dbReference>
<dbReference type="Gene3D" id="1.20.120.1770">
    <property type="match status" value="1"/>
</dbReference>
<feature type="region of interest" description="Disordered" evidence="7">
    <location>
        <begin position="186"/>
        <end position="205"/>
    </location>
</feature>
<keyword evidence="2" id="KW-0813">Transport</keyword>
<gene>
    <name evidence="11" type="ORF">P280DRAFT_489217</name>
</gene>
<dbReference type="Pfam" id="PF16010">
    <property type="entry name" value="CDH-cyt"/>
    <property type="match status" value="1"/>
</dbReference>
<feature type="transmembrane region" description="Helical" evidence="8">
    <location>
        <begin position="315"/>
        <end position="333"/>
    </location>
</feature>